<proteinExistence type="inferred from homology"/>
<feature type="domain" description="RecA-like N-terminal" evidence="6">
    <location>
        <begin position="37"/>
        <end position="207"/>
    </location>
</feature>
<keyword evidence="3" id="KW-0067">ATP-binding</keyword>
<dbReference type="GO" id="GO:0003697">
    <property type="term" value="F:single-stranded DNA binding"/>
    <property type="evidence" value="ECO:0007669"/>
    <property type="project" value="InterPro"/>
</dbReference>
<dbReference type="GO" id="GO:0005524">
    <property type="term" value="F:ATP binding"/>
    <property type="evidence" value="ECO:0007669"/>
    <property type="project" value="UniProtKB-KW"/>
</dbReference>
<dbReference type="Pfam" id="PF00154">
    <property type="entry name" value="RecA_N"/>
    <property type="match status" value="1"/>
</dbReference>
<organism evidence="7">
    <name type="scientific">uncultured organism MedDCM-OCT-S09-C426</name>
    <dbReference type="NCBI Taxonomy" id="743650"/>
    <lineage>
        <taxon>unclassified sequences</taxon>
        <taxon>environmental samples</taxon>
    </lineage>
</organism>
<dbReference type="Gene3D" id="3.40.50.300">
    <property type="entry name" value="P-loop containing nucleotide triphosphate hydrolases"/>
    <property type="match status" value="1"/>
</dbReference>
<name>D6PL38_9ZZZZ</name>
<reference evidence="7" key="1">
    <citation type="journal article" date="2010" name="ISME J.">
        <title>Metagenome of the Mediterranean deep chlorophyll maximum studied by direct and fosmid library 454 pyrosequencing.</title>
        <authorList>
            <person name="Ghai R."/>
            <person name="Martin-Cuadrado A.B."/>
            <person name="Molto A.G."/>
            <person name="Heredia I.G."/>
            <person name="Cabrera R."/>
            <person name="Martin J."/>
            <person name="Verdu M."/>
            <person name="Deschamps P."/>
            <person name="Moreira D."/>
            <person name="Lopez-Garcia P."/>
            <person name="Mira A."/>
            <person name="Rodriguez-Valera F."/>
        </authorList>
    </citation>
    <scope>NUCLEOTIDE SEQUENCE</scope>
</reference>
<dbReference type="GO" id="GO:0006281">
    <property type="term" value="P:DNA repair"/>
    <property type="evidence" value="ECO:0007669"/>
    <property type="project" value="InterPro"/>
</dbReference>
<feature type="compositionally biased region" description="Basic and acidic residues" evidence="5">
    <location>
        <begin position="1"/>
        <end position="10"/>
    </location>
</feature>
<evidence type="ECO:0000313" key="7">
    <source>
        <dbReference type="EMBL" id="ADD96439.1"/>
    </source>
</evidence>
<protein>
    <submittedName>
        <fullName evidence="7">Recombination protein A</fullName>
    </submittedName>
</protein>
<evidence type="ECO:0000256" key="5">
    <source>
        <dbReference type="SAM" id="MobiDB-lite"/>
    </source>
</evidence>
<comment type="similarity">
    <text evidence="1">Belongs to the RecA family.</text>
</comment>
<dbReference type="PANTHER" id="PTHR45900:SF1">
    <property type="entry name" value="MITOCHONDRIAL DNA REPAIR PROTEIN RECA HOMOLOG-RELATED"/>
    <property type="match status" value="1"/>
</dbReference>
<dbReference type="InterPro" id="IPR013765">
    <property type="entry name" value="DNA_recomb/repair_RecA"/>
</dbReference>
<dbReference type="PANTHER" id="PTHR45900">
    <property type="entry name" value="RECA"/>
    <property type="match status" value="1"/>
</dbReference>
<dbReference type="AlphaFoldDB" id="D6PL38"/>
<dbReference type="InterPro" id="IPR049428">
    <property type="entry name" value="RecA-like_N"/>
</dbReference>
<dbReference type="SUPFAM" id="SSF52540">
    <property type="entry name" value="P-loop containing nucleoside triphosphate hydrolases"/>
    <property type="match status" value="1"/>
</dbReference>
<evidence type="ECO:0000259" key="6">
    <source>
        <dbReference type="Pfam" id="PF00154"/>
    </source>
</evidence>
<keyword evidence="4" id="KW-0233">DNA recombination</keyword>
<keyword evidence="2" id="KW-0547">Nucleotide-binding</keyword>
<dbReference type="InterPro" id="IPR027417">
    <property type="entry name" value="P-loop_NTPase"/>
</dbReference>
<feature type="compositionally biased region" description="Polar residues" evidence="5">
    <location>
        <begin position="11"/>
        <end position="20"/>
    </location>
</feature>
<dbReference type="EMBL" id="GU943139">
    <property type="protein sequence ID" value="ADD96439.1"/>
    <property type="molecule type" value="Genomic_DNA"/>
</dbReference>
<evidence type="ECO:0000256" key="3">
    <source>
        <dbReference type="ARBA" id="ARBA00022840"/>
    </source>
</evidence>
<evidence type="ECO:0000256" key="1">
    <source>
        <dbReference type="ARBA" id="ARBA00009391"/>
    </source>
</evidence>
<dbReference type="GO" id="GO:0006310">
    <property type="term" value="P:DNA recombination"/>
    <property type="evidence" value="ECO:0007669"/>
    <property type="project" value="UniProtKB-KW"/>
</dbReference>
<evidence type="ECO:0000256" key="2">
    <source>
        <dbReference type="ARBA" id="ARBA00022741"/>
    </source>
</evidence>
<accession>D6PL38</accession>
<evidence type="ECO:0000256" key="4">
    <source>
        <dbReference type="ARBA" id="ARBA00023172"/>
    </source>
</evidence>
<sequence length="216" mass="24003">MRKRKEDKVSDSSSPLQQIESYLKQNAGDHYNYEEERDYSVSSGSLTLDIEMGGGIKPGIIRASGVAEGGKTSCALSFARNFQKMKNSMVVYIKSEGRLSKEMIRRSGLSTDPNSWFVVKSNVYETVIDLIRQLVKDNPTDTRYMFIIDSMDALVPRGDLEKSANEAIKVAGGALLSSDFLKRMALGLASRGHICFMISQVRSKVSINPYEKAILN</sequence>
<feature type="region of interest" description="Disordered" evidence="5">
    <location>
        <begin position="1"/>
        <end position="20"/>
    </location>
</feature>